<dbReference type="SUPFAM" id="SSF55383">
    <property type="entry name" value="Copper amine oxidase, domain N"/>
    <property type="match status" value="1"/>
</dbReference>
<keyword evidence="3" id="KW-1185">Reference proteome</keyword>
<dbReference type="OrthoDB" id="9780101at2"/>
<dbReference type="EMBL" id="NIBG01000036">
    <property type="protein sequence ID" value="PAB56327.1"/>
    <property type="molecule type" value="Genomic_DNA"/>
</dbReference>
<dbReference type="InterPro" id="IPR012854">
    <property type="entry name" value="Cu_amine_oxidase-like_N"/>
</dbReference>
<sequence length="360" mass="42483">MKKKLIITLIICLILSTVVGVSATYTKKINAWFYNIKVNYNGKNVAFNSAPFIYNGYVYVPINDLAREMGYSYTWHNNSKTMDIYPSTSSTDITALQAELDRKNMEITNLKFQLSQQNLYKSISNDSGSSSSSSNTSLEDIRRILEEDFDSHKNDGNTLRFKDFKVSKYSNEVLVKMYGDFDKSYSKWEDRDDDDFDDFIEDLCEEVIKYIKKDVIVKVYDDDDDQIKKYTYDYNDERLYEDDDDDDIDDKLNSVENDLEDDYEDYTIGSKTLEFSKFSLKQKSNDDIECKIYAKFDKDSDDWKDRDKEDFREFVEKVCDDITDEVDEDVDVLVYDEDNDKIAEYEYDENDNDLEKVYEY</sequence>
<feature type="domain" description="Copper amine oxidase-like N-terminal" evidence="1">
    <location>
        <begin position="41"/>
        <end position="93"/>
    </location>
</feature>
<reference evidence="2 3" key="1">
    <citation type="submission" date="2017-06" db="EMBL/GenBank/DDBJ databases">
        <title>Draft genome sequence of anaerobic fermentative bacterium Anaeromicrobium sediminis DY2726D isolated from West Pacific Ocean sediments.</title>
        <authorList>
            <person name="Zeng X."/>
        </authorList>
    </citation>
    <scope>NUCLEOTIDE SEQUENCE [LARGE SCALE GENOMIC DNA]</scope>
    <source>
        <strain evidence="2 3">DY2726D</strain>
    </source>
</reference>
<accession>A0A267MA60</accession>
<gene>
    <name evidence="2" type="ORF">CCE28_21075</name>
</gene>
<evidence type="ECO:0000259" key="1">
    <source>
        <dbReference type="Pfam" id="PF07833"/>
    </source>
</evidence>
<name>A0A267MA60_9FIRM</name>
<evidence type="ECO:0000313" key="3">
    <source>
        <dbReference type="Proteomes" id="UP000216024"/>
    </source>
</evidence>
<dbReference type="AlphaFoldDB" id="A0A267MA60"/>
<evidence type="ECO:0000313" key="2">
    <source>
        <dbReference type="EMBL" id="PAB56327.1"/>
    </source>
</evidence>
<organism evidence="2 3">
    <name type="scientific">Anaeromicrobium sediminis</name>
    <dbReference type="NCBI Taxonomy" id="1478221"/>
    <lineage>
        <taxon>Bacteria</taxon>
        <taxon>Bacillati</taxon>
        <taxon>Bacillota</taxon>
        <taxon>Clostridia</taxon>
        <taxon>Peptostreptococcales</taxon>
        <taxon>Thermotaleaceae</taxon>
        <taxon>Anaeromicrobium</taxon>
    </lineage>
</organism>
<dbReference type="RefSeq" id="WP_095136128.1">
    <property type="nucleotide sequence ID" value="NZ_NIBG01000036.1"/>
</dbReference>
<comment type="caution">
    <text evidence="2">The sequence shown here is derived from an EMBL/GenBank/DDBJ whole genome shotgun (WGS) entry which is preliminary data.</text>
</comment>
<protein>
    <recommendedName>
        <fullName evidence="1">Copper amine oxidase-like N-terminal domain-containing protein</fullName>
    </recommendedName>
</protein>
<dbReference type="InterPro" id="IPR036582">
    <property type="entry name" value="Mao_N_sf"/>
</dbReference>
<proteinExistence type="predicted"/>
<dbReference type="Pfam" id="PF07833">
    <property type="entry name" value="Cu_amine_oxidN1"/>
    <property type="match status" value="1"/>
</dbReference>
<dbReference type="Proteomes" id="UP000216024">
    <property type="component" value="Unassembled WGS sequence"/>
</dbReference>